<evidence type="ECO:0000256" key="5">
    <source>
        <dbReference type="ARBA" id="ARBA00013950"/>
    </source>
</evidence>
<reference evidence="12 13" key="1">
    <citation type="submission" date="2021-03" db="EMBL/GenBank/DDBJ databases">
        <title>Sequencing the genomes of 1000 actinobacteria strains.</title>
        <authorList>
            <person name="Klenk H.-P."/>
        </authorList>
    </citation>
    <scope>NUCLEOTIDE SEQUENCE [LARGE SCALE GENOMIC DNA]</scope>
    <source>
        <strain evidence="12 13">DSM 40843</strain>
    </source>
</reference>
<sequence length="207" mass="21686">MFTGIVEELGEVTAVEKLDDASRFRLRGPVVTEGAKHGDSIAVNGVCLTVVDLGEHEFTADVMAETLNRSSLGALAAGSRVNLERPMALGGRLGGHIVQGHVDGTGRVIERTVSEHWEIVKISLPAELTRYVVEKGSITVDGVSLTVVDAGTDHFTISLIPTTLALTTLGIKGPGDPVNLEVDVIAKYVERLLGGTAAAQDPGEPVA</sequence>
<dbReference type="InterPro" id="IPR001783">
    <property type="entry name" value="Lumazine-bd"/>
</dbReference>
<evidence type="ECO:0000256" key="7">
    <source>
        <dbReference type="ARBA" id="ARBA00022679"/>
    </source>
</evidence>
<comment type="catalytic activity">
    <reaction evidence="1">
        <text>2 6,7-dimethyl-8-(1-D-ribityl)lumazine + H(+) = 5-amino-6-(D-ribitylamino)uracil + riboflavin</text>
        <dbReference type="Rhea" id="RHEA:20772"/>
        <dbReference type="ChEBI" id="CHEBI:15378"/>
        <dbReference type="ChEBI" id="CHEBI:15934"/>
        <dbReference type="ChEBI" id="CHEBI:57986"/>
        <dbReference type="ChEBI" id="CHEBI:58201"/>
        <dbReference type="EC" id="2.5.1.9"/>
    </reaction>
</comment>
<comment type="caution">
    <text evidence="12">The sequence shown here is derived from an EMBL/GenBank/DDBJ whole genome shotgun (WGS) entry which is preliminary data.</text>
</comment>
<dbReference type="SUPFAM" id="SSF63380">
    <property type="entry name" value="Riboflavin synthase domain-like"/>
    <property type="match status" value="2"/>
</dbReference>
<dbReference type="NCBIfam" id="NF009566">
    <property type="entry name" value="PRK13020.1"/>
    <property type="match status" value="1"/>
</dbReference>
<evidence type="ECO:0000313" key="12">
    <source>
        <dbReference type="EMBL" id="MBP2362564.1"/>
    </source>
</evidence>
<feature type="domain" description="Lumazine-binding" evidence="11">
    <location>
        <begin position="97"/>
        <end position="193"/>
    </location>
</feature>
<comment type="function">
    <text evidence="2">Catalyzes the dismutation of two molecules of 6,7-dimethyl-8-ribityllumazine, resulting in the formation of riboflavin and 5-amino-6-(D-ribitylamino)uracil.</text>
</comment>
<comment type="pathway">
    <text evidence="3">Cofactor biosynthesis; riboflavin biosynthesis; riboflavin from 2-hydroxy-3-oxobutyl phosphate and 5-amino-6-(D-ribitylamino)uracil: step 2/2.</text>
</comment>
<dbReference type="EC" id="2.5.1.9" evidence="4 9"/>
<evidence type="ECO:0000256" key="3">
    <source>
        <dbReference type="ARBA" id="ARBA00004887"/>
    </source>
</evidence>
<dbReference type="InterPro" id="IPR023366">
    <property type="entry name" value="ATP_synth_asu-like_sf"/>
</dbReference>
<keyword evidence="7 12" id="KW-0808">Transferase</keyword>
<evidence type="ECO:0000256" key="8">
    <source>
        <dbReference type="ARBA" id="ARBA00022737"/>
    </source>
</evidence>
<dbReference type="PIRSF" id="PIRSF000498">
    <property type="entry name" value="Riboflavin_syn_A"/>
    <property type="match status" value="1"/>
</dbReference>
<dbReference type="NCBIfam" id="TIGR00187">
    <property type="entry name" value="ribE"/>
    <property type="match status" value="1"/>
</dbReference>
<dbReference type="RefSeq" id="WP_056787161.1">
    <property type="nucleotide sequence ID" value="NZ_BMWJ01000006.1"/>
</dbReference>
<evidence type="ECO:0000256" key="6">
    <source>
        <dbReference type="ARBA" id="ARBA00022619"/>
    </source>
</evidence>
<evidence type="ECO:0000256" key="1">
    <source>
        <dbReference type="ARBA" id="ARBA00000968"/>
    </source>
</evidence>
<dbReference type="Gene3D" id="2.40.30.20">
    <property type="match status" value="2"/>
</dbReference>
<keyword evidence="8" id="KW-0677">Repeat</keyword>
<dbReference type="InterPro" id="IPR026017">
    <property type="entry name" value="Lumazine-bd_dom"/>
</dbReference>
<feature type="repeat" description="Lumazine-binding" evidence="10">
    <location>
        <begin position="1"/>
        <end position="96"/>
    </location>
</feature>
<feature type="repeat" description="Lumazine-binding" evidence="10">
    <location>
        <begin position="97"/>
        <end position="193"/>
    </location>
</feature>
<evidence type="ECO:0000256" key="10">
    <source>
        <dbReference type="PROSITE-ProRule" id="PRU00524"/>
    </source>
</evidence>
<evidence type="ECO:0000256" key="4">
    <source>
        <dbReference type="ARBA" id="ARBA00012827"/>
    </source>
</evidence>
<gene>
    <name evidence="12" type="ORF">JOF59_004964</name>
</gene>
<dbReference type="Pfam" id="PF00677">
    <property type="entry name" value="Lum_binding"/>
    <property type="match status" value="2"/>
</dbReference>
<accession>A0ABS4VF65</accession>
<feature type="domain" description="Lumazine-binding" evidence="11">
    <location>
        <begin position="1"/>
        <end position="96"/>
    </location>
</feature>
<evidence type="ECO:0000259" key="11">
    <source>
        <dbReference type="PROSITE" id="PS51177"/>
    </source>
</evidence>
<organism evidence="12 13">
    <name type="scientific">Streptomyces clavifer</name>
    <dbReference type="NCBI Taxonomy" id="68188"/>
    <lineage>
        <taxon>Bacteria</taxon>
        <taxon>Bacillati</taxon>
        <taxon>Actinomycetota</taxon>
        <taxon>Actinomycetes</taxon>
        <taxon>Kitasatosporales</taxon>
        <taxon>Streptomycetaceae</taxon>
        <taxon>Streptomyces</taxon>
    </lineage>
</organism>
<keyword evidence="13" id="KW-1185">Reference proteome</keyword>
<protein>
    <recommendedName>
        <fullName evidence="5 9">Riboflavin synthase</fullName>
        <ecNumber evidence="4 9">2.5.1.9</ecNumber>
    </recommendedName>
</protein>
<dbReference type="GeneID" id="97341303"/>
<dbReference type="PROSITE" id="PS51177">
    <property type="entry name" value="LUMAZINE_BIND"/>
    <property type="match status" value="2"/>
</dbReference>
<dbReference type="EMBL" id="JAGINS010000001">
    <property type="protein sequence ID" value="MBP2362564.1"/>
    <property type="molecule type" value="Genomic_DNA"/>
</dbReference>
<dbReference type="CDD" id="cd00402">
    <property type="entry name" value="Riboflavin_synthase_like"/>
    <property type="match status" value="1"/>
</dbReference>
<keyword evidence="6" id="KW-0686">Riboflavin biosynthesis</keyword>
<dbReference type="GO" id="GO:0004746">
    <property type="term" value="F:riboflavin synthase activity"/>
    <property type="evidence" value="ECO:0007669"/>
    <property type="project" value="UniProtKB-EC"/>
</dbReference>
<dbReference type="PANTHER" id="PTHR21098:SF12">
    <property type="entry name" value="RIBOFLAVIN SYNTHASE"/>
    <property type="match status" value="1"/>
</dbReference>
<evidence type="ECO:0000256" key="9">
    <source>
        <dbReference type="NCBIfam" id="TIGR00187"/>
    </source>
</evidence>
<dbReference type="PANTHER" id="PTHR21098">
    <property type="entry name" value="RIBOFLAVIN SYNTHASE ALPHA CHAIN"/>
    <property type="match status" value="1"/>
</dbReference>
<dbReference type="NCBIfam" id="NF006767">
    <property type="entry name" value="PRK09289.1"/>
    <property type="match status" value="1"/>
</dbReference>
<evidence type="ECO:0000313" key="13">
    <source>
        <dbReference type="Proteomes" id="UP001519311"/>
    </source>
</evidence>
<dbReference type="Proteomes" id="UP001519311">
    <property type="component" value="Unassembled WGS sequence"/>
</dbReference>
<name>A0ABS4VF65_9ACTN</name>
<proteinExistence type="predicted"/>
<dbReference type="InterPro" id="IPR017938">
    <property type="entry name" value="Riboflavin_synthase-like_b-brl"/>
</dbReference>
<evidence type="ECO:0000256" key="2">
    <source>
        <dbReference type="ARBA" id="ARBA00002803"/>
    </source>
</evidence>